<dbReference type="Proteomes" id="UP000324298">
    <property type="component" value="Unassembled WGS sequence"/>
</dbReference>
<accession>A0A5A9XL83</accession>
<name>A0A5A9XL83_9BACT</name>
<dbReference type="PROSITE" id="PS50887">
    <property type="entry name" value="GGDEF"/>
    <property type="match status" value="1"/>
</dbReference>
<evidence type="ECO:0000256" key="1">
    <source>
        <dbReference type="ARBA" id="ARBA00012528"/>
    </source>
</evidence>
<feature type="modified residue" description="4-aspartylphosphate" evidence="2">
    <location>
        <position position="55"/>
    </location>
</feature>
<dbReference type="PROSITE" id="PS50110">
    <property type="entry name" value="RESPONSE_REGULATORY"/>
    <property type="match status" value="1"/>
</dbReference>
<dbReference type="PANTHER" id="PTHR45138:SF25">
    <property type="entry name" value="GGDEF DOMAIN PROTEIN"/>
    <property type="match status" value="1"/>
</dbReference>
<dbReference type="Gene3D" id="3.30.70.270">
    <property type="match status" value="1"/>
</dbReference>
<feature type="domain" description="Response regulatory" evidence="3">
    <location>
        <begin position="6"/>
        <end position="121"/>
    </location>
</feature>
<comment type="caution">
    <text evidence="5">The sequence shown here is derived from an EMBL/GenBank/DDBJ whole genome shotgun (WGS) entry which is preliminary data.</text>
</comment>
<dbReference type="SUPFAM" id="SSF52172">
    <property type="entry name" value="CheY-like"/>
    <property type="match status" value="1"/>
</dbReference>
<evidence type="ECO:0000313" key="6">
    <source>
        <dbReference type="Proteomes" id="UP000324298"/>
    </source>
</evidence>
<gene>
    <name evidence="5" type="ORF">ET418_03005</name>
</gene>
<organism evidence="5 6">
    <name type="scientific">Oryzomonas rubra</name>
    <dbReference type="NCBI Taxonomy" id="2509454"/>
    <lineage>
        <taxon>Bacteria</taxon>
        <taxon>Pseudomonadati</taxon>
        <taxon>Thermodesulfobacteriota</taxon>
        <taxon>Desulfuromonadia</taxon>
        <taxon>Geobacterales</taxon>
        <taxon>Geobacteraceae</taxon>
        <taxon>Oryzomonas</taxon>
    </lineage>
</organism>
<dbReference type="OrthoDB" id="9813903at2"/>
<dbReference type="InterPro" id="IPR029787">
    <property type="entry name" value="Nucleotide_cyclase"/>
</dbReference>
<keyword evidence="6" id="KW-1185">Reference proteome</keyword>
<evidence type="ECO:0000313" key="5">
    <source>
        <dbReference type="EMBL" id="KAA0893952.1"/>
    </source>
</evidence>
<evidence type="ECO:0000256" key="2">
    <source>
        <dbReference type="PROSITE-ProRule" id="PRU00169"/>
    </source>
</evidence>
<dbReference type="Pfam" id="PF00990">
    <property type="entry name" value="GGDEF"/>
    <property type="match status" value="1"/>
</dbReference>
<dbReference type="GO" id="GO:0005886">
    <property type="term" value="C:plasma membrane"/>
    <property type="evidence" value="ECO:0007669"/>
    <property type="project" value="TreeGrafter"/>
</dbReference>
<dbReference type="EC" id="2.7.7.65" evidence="1"/>
<dbReference type="NCBIfam" id="TIGR00254">
    <property type="entry name" value="GGDEF"/>
    <property type="match status" value="1"/>
</dbReference>
<reference evidence="5 6" key="1">
    <citation type="submission" date="2019-04" db="EMBL/GenBank/DDBJ databases">
        <title>Geobacter ruber sp. nov., ferric-reducing bacteria isolated from paddy soil.</title>
        <authorList>
            <person name="Xu Z."/>
            <person name="Masuda Y."/>
            <person name="Itoh H."/>
            <person name="Senoo K."/>
        </authorList>
    </citation>
    <scope>NUCLEOTIDE SEQUENCE [LARGE SCALE GENOMIC DNA]</scope>
    <source>
        <strain evidence="5 6">Red88</strain>
    </source>
</reference>
<dbReference type="GO" id="GO:0000160">
    <property type="term" value="P:phosphorelay signal transduction system"/>
    <property type="evidence" value="ECO:0007669"/>
    <property type="project" value="InterPro"/>
</dbReference>
<dbReference type="PANTHER" id="PTHR45138">
    <property type="entry name" value="REGULATORY COMPONENTS OF SENSORY TRANSDUCTION SYSTEM"/>
    <property type="match status" value="1"/>
</dbReference>
<proteinExistence type="predicted"/>
<dbReference type="GO" id="GO:1902201">
    <property type="term" value="P:negative regulation of bacterial-type flagellum-dependent cell motility"/>
    <property type="evidence" value="ECO:0007669"/>
    <property type="project" value="TreeGrafter"/>
</dbReference>
<dbReference type="GO" id="GO:0052621">
    <property type="term" value="F:diguanylate cyclase activity"/>
    <property type="evidence" value="ECO:0007669"/>
    <property type="project" value="UniProtKB-EC"/>
</dbReference>
<dbReference type="GO" id="GO:0043709">
    <property type="term" value="P:cell adhesion involved in single-species biofilm formation"/>
    <property type="evidence" value="ECO:0007669"/>
    <property type="project" value="TreeGrafter"/>
</dbReference>
<dbReference type="InterPro" id="IPR001789">
    <property type="entry name" value="Sig_transdc_resp-reg_receiver"/>
</dbReference>
<evidence type="ECO:0000259" key="4">
    <source>
        <dbReference type="PROSITE" id="PS50887"/>
    </source>
</evidence>
<dbReference type="SUPFAM" id="SSF55073">
    <property type="entry name" value="Nucleotide cyclase"/>
    <property type="match status" value="1"/>
</dbReference>
<sequence>MLLPIRISLVSSDAQLISHLQLRLQSRGHQATGMSYIDSVLGAFYSDPPDLLIIDLSSDCNAGTTIITALRSDSFFSTIPIIGLVSDRDYDSFPWETYPLDDFVFLPLNFSELFCRIALSFSRLKRIFDNNPLTRLPGNTSIQRAIEDAMGKPQAVCHVDINHFKPYNDAFGFSHGDEVLRMLARIMFNAVRDAGGGFCGHIGGDDFVFIVSLTQLESVCKTVIDHFDQIVLDLFDEATKRQGYYNGTNRKGEMEKIPLLSISIAAVPMNSDKIRHVAKVAEVAAELKKLAKESEKSQYLVDQRKSE</sequence>
<dbReference type="InterPro" id="IPR000160">
    <property type="entry name" value="GGDEF_dom"/>
</dbReference>
<dbReference type="SMART" id="SM00267">
    <property type="entry name" value="GGDEF"/>
    <property type="match status" value="1"/>
</dbReference>
<dbReference type="RefSeq" id="WP_149306111.1">
    <property type="nucleotide sequence ID" value="NZ_SRSD01000002.1"/>
</dbReference>
<feature type="domain" description="GGDEF" evidence="4">
    <location>
        <begin position="152"/>
        <end position="304"/>
    </location>
</feature>
<dbReference type="Gene3D" id="3.40.50.2300">
    <property type="match status" value="1"/>
</dbReference>
<dbReference type="EMBL" id="SRSD01000002">
    <property type="protein sequence ID" value="KAA0893952.1"/>
    <property type="molecule type" value="Genomic_DNA"/>
</dbReference>
<dbReference type="InterPro" id="IPR050469">
    <property type="entry name" value="Diguanylate_Cyclase"/>
</dbReference>
<keyword evidence="2" id="KW-0597">Phosphoprotein</keyword>
<dbReference type="InterPro" id="IPR043128">
    <property type="entry name" value="Rev_trsase/Diguanyl_cyclase"/>
</dbReference>
<protein>
    <recommendedName>
        <fullName evidence="1">diguanylate cyclase</fullName>
        <ecNumber evidence="1">2.7.7.65</ecNumber>
    </recommendedName>
</protein>
<dbReference type="AlphaFoldDB" id="A0A5A9XL83"/>
<dbReference type="InterPro" id="IPR011006">
    <property type="entry name" value="CheY-like_superfamily"/>
</dbReference>
<evidence type="ECO:0000259" key="3">
    <source>
        <dbReference type="PROSITE" id="PS50110"/>
    </source>
</evidence>